<dbReference type="InterPro" id="IPR005119">
    <property type="entry name" value="LysR_subst-bd"/>
</dbReference>
<dbReference type="OrthoDB" id="9813056at2"/>
<dbReference type="EMBL" id="VLLF01000008">
    <property type="protein sequence ID" value="TWI82923.1"/>
    <property type="molecule type" value="Genomic_DNA"/>
</dbReference>
<reference evidence="6 7" key="1">
    <citation type="submission" date="2019-07" db="EMBL/GenBank/DDBJ databases">
        <title>Genomic Encyclopedia of Archaeal and Bacterial Type Strains, Phase II (KMG-II): from individual species to whole genera.</title>
        <authorList>
            <person name="Goeker M."/>
        </authorList>
    </citation>
    <scope>NUCLEOTIDE SEQUENCE [LARGE SCALE GENOMIC DNA]</scope>
    <source>
        <strain evidence="6 7">ATCC BAA-252</strain>
    </source>
</reference>
<dbReference type="PANTHER" id="PTHR30537">
    <property type="entry name" value="HTH-TYPE TRANSCRIPTIONAL REGULATOR"/>
    <property type="match status" value="1"/>
</dbReference>
<dbReference type="FunFam" id="1.10.10.10:FF:000001">
    <property type="entry name" value="LysR family transcriptional regulator"/>
    <property type="match status" value="1"/>
</dbReference>
<keyword evidence="7" id="KW-1185">Reference proteome</keyword>
<dbReference type="InterPro" id="IPR036388">
    <property type="entry name" value="WH-like_DNA-bd_sf"/>
</dbReference>
<dbReference type="PROSITE" id="PS50931">
    <property type="entry name" value="HTH_LYSR"/>
    <property type="match status" value="1"/>
</dbReference>
<keyword evidence="3" id="KW-0238">DNA-binding</keyword>
<sequence length="291" mass="32029">MSKFPNLLWLRSFEAVGRHGGFTAAGEELGLTQAAISTHIRSLEAELGYVLFERSTRKVSLTEIGKAYLPAVRQAFDDLSLSTEGFFGGRGKETVTIRAPISTATLILSPEIPALLRQEPGLSIRLVSAIWAENLLESNIDIDIRLGHGRWPGCHADPLGMDHILPVASRDLCRSITAPEDLADCQKIHILGFEDHWARYFKDLGIASTSARGEITVDTTLAAIEIAASGGGVALILERVARRLADQERLAIALNHCIPLGQDHFLIEHWDTRPPRMAVERVRTWLQALFA</sequence>
<dbReference type="PANTHER" id="PTHR30537:SF26">
    <property type="entry name" value="GLYCINE CLEAVAGE SYSTEM TRANSCRIPTIONAL ACTIVATOR"/>
    <property type="match status" value="1"/>
</dbReference>
<dbReference type="PRINTS" id="PR00039">
    <property type="entry name" value="HTHLYSR"/>
</dbReference>
<dbReference type="SUPFAM" id="SSF46785">
    <property type="entry name" value="Winged helix' DNA-binding domain"/>
    <property type="match status" value="1"/>
</dbReference>
<dbReference type="GO" id="GO:0003700">
    <property type="term" value="F:DNA-binding transcription factor activity"/>
    <property type="evidence" value="ECO:0007669"/>
    <property type="project" value="InterPro"/>
</dbReference>
<evidence type="ECO:0000313" key="6">
    <source>
        <dbReference type="EMBL" id="TWI82923.1"/>
    </source>
</evidence>
<evidence type="ECO:0000256" key="3">
    <source>
        <dbReference type="ARBA" id="ARBA00023125"/>
    </source>
</evidence>
<evidence type="ECO:0000259" key="5">
    <source>
        <dbReference type="PROSITE" id="PS50931"/>
    </source>
</evidence>
<dbReference type="Gene3D" id="3.40.190.10">
    <property type="entry name" value="Periplasmic binding protein-like II"/>
    <property type="match status" value="2"/>
</dbReference>
<accession>A0A562SP32</accession>
<evidence type="ECO:0000256" key="4">
    <source>
        <dbReference type="ARBA" id="ARBA00023163"/>
    </source>
</evidence>
<dbReference type="AlphaFoldDB" id="A0A562SP32"/>
<comment type="similarity">
    <text evidence="1">Belongs to the LysR transcriptional regulatory family.</text>
</comment>
<dbReference type="GO" id="GO:0043565">
    <property type="term" value="F:sequence-specific DNA binding"/>
    <property type="evidence" value="ECO:0007669"/>
    <property type="project" value="TreeGrafter"/>
</dbReference>
<feature type="domain" description="HTH lysR-type" evidence="5">
    <location>
        <begin position="5"/>
        <end position="62"/>
    </location>
</feature>
<protein>
    <submittedName>
        <fullName evidence="6">LysR family glycine cleavage system transcriptional activator</fullName>
    </submittedName>
</protein>
<evidence type="ECO:0000256" key="1">
    <source>
        <dbReference type="ARBA" id="ARBA00009437"/>
    </source>
</evidence>
<dbReference type="GO" id="GO:0006351">
    <property type="term" value="P:DNA-templated transcription"/>
    <property type="evidence" value="ECO:0007669"/>
    <property type="project" value="TreeGrafter"/>
</dbReference>
<dbReference type="InterPro" id="IPR058163">
    <property type="entry name" value="LysR-type_TF_proteobact-type"/>
</dbReference>
<name>A0A562SP32_9HYPH</name>
<keyword evidence="2" id="KW-0805">Transcription regulation</keyword>
<gene>
    <name evidence="6" type="ORF">JM93_03438</name>
</gene>
<dbReference type="SUPFAM" id="SSF53850">
    <property type="entry name" value="Periplasmic binding protein-like II"/>
    <property type="match status" value="1"/>
</dbReference>
<evidence type="ECO:0000256" key="2">
    <source>
        <dbReference type="ARBA" id="ARBA00023015"/>
    </source>
</evidence>
<dbReference type="Proteomes" id="UP000320593">
    <property type="component" value="Unassembled WGS sequence"/>
</dbReference>
<dbReference type="Pfam" id="PF03466">
    <property type="entry name" value="LysR_substrate"/>
    <property type="match status" value="1"/>
</dbReference>
<dbReference type="Gene3D" id="1.10.10.10">
    <property type="entry name" value="Winged helix-like DNA-binding domain superfamily/Winged helix DNA-binding domain"/>
    <property type="match status" value="1"/>
</dbReference>
<evidence type="ECO:0000313" key="7">
    <source>
        <dbReference type="Proteomes" id="UP000320593"/>
    </source>
</evidence>
<dbReference type="RefSeq" id="WP_145345732.1">
    <property type="nucleotide sequence ID" value="NZ_SMLY01000080.1"/>
</dbReference>
<keyword evidence="4" id="KW-0804">Transcription</keyword>
<proteinExistence type="inferred from homology"/>
<comment type="caution">
    <text evidence="6">The sequence shown here is derived from an EMBL/GenBank/DDBJ whole genome shotgun (WGS) entry which is preliminary data.</text>
</comment>
<dbReference type="InterPro" id="IPR036390">
    <property type="entry name" value="WH_DNA-bd_sf"/>
</dbReference>
<organism evidence="6 7">
    <name type="scientific">Roseibium hamelinense</name>
    <dbReference type="NCBI Taxonomy" id="150831"/>
    <lineage>
        <taxon>Bacteria</taxon>
        <taxon>Pseudomonadati</taxon>
        <taxon>Pseudomonadota</taxon>
        <taxon>Alphaproteobacteria</taxon>
        <taxon>Hyphomicrobiales</taxon>
        <taxon>Stappiaceae</taxon>
        <taxon>Roseibium</taxon>
    </lineage>
</organism>
<dbReference type="InterPro" id="IPR000847">
    <property type="entry name" value="LysR_HTH_N"/>
</dbReference>
<dbReference type="Pfam" id="PF00126">
    <property type="entry name" value="HTH_1"/>
    <property type="match status" value="1"/>
</dbReference>